<reference evidence="1 2" key="1">
    <citation type="submission" date="2014-03" db="EMBL/GenBank/DDBJ databases">
        <authorList>
            <person name="Yoder B.A."/>
            <person name="Colicchio M.A."/>
            <person name="Schafer C.E."/>
            <person name="Abrahim M.R."/>
            <person name="Adkins N.L."/>
            <person name="Burke K.A."/>
            <person name="Churilla B.M."/>
            <person name="Cohen K.L."/>
            <person name="Fasoranti T.O."/>
            <person name="Genkil J.S."/>
            <person name="Kramer Z.J."/>
            <person name="Prout A.K."/>
            <person name="Schwarz A.G."/>
            <person name="Tish M."/>
            <person name="Vispute N."/>
            <person name="Wilkes K.E."/>
            <person name="Williams C.R."/>
            <person name="Xiao X."/>
            <person name="Yu V.J."/>
            <person name="Lapin J.S."/>
            <person name="Ott C.T."/>
            <person name="Walburn T.D."/>
            <person name="Bradley K.W."/>
            <person name="Clarke D.Q."/>
            <person name="Lewis M.F."/>
            <person name="Barker L.P."/>
            <person name="Bailey C."/>
            <person name="Asai D.J."/>
            <person name="Bowman C.A."/>
            <person name="Russell D.A."/>
            <person name="Pope W.H."/>
            <person name="Jacobs-Sera D."/>
            <person name="Hendrix R.W."/>
            <person name="Hatfull G.F."/>
        </authorList>
    </citation>
    <scope>NUCLEOTIDE SEQUENCE [LARGE SCALE GENOMIC DNA]</scope>
</reference>
<accession>A0A068F3P8</accession>
<protein>
    <submittedName>
        <fullName evidence="1">Uncharacterized protein</fullName>
    </submittedName>
</protein>
<dbReference type="KEGG" id="vg:23679668"/>
<name>A0A068F3P8_9CAUD</name>
<dbReference type="RefSeq" id="YP_009124901.1">
    <property type="nucleotide sequence ID" value="NC_026590.1"/>
</dbReference>
<gene>
    <name evidence="1" type="primary">162</name>
    <name evidence="1" type="ORF">PBI_GAIA_162</name>
</gene>
<organism evidence="1 2">
    <name type="scientific">Mycobacterium phage Gaia</name>
    <dbReference type="NCBI Taxonomy" id="1486472"/>
    <lineage>
        <taxon>Viruses</taxon>
        <taxon>Duplodnaviria</taxon>
        <taxon>Heunggongvirae</taxon>
        <taxon>Uroviricota</taxon>
        <taxon>Caudoviricetes</taxon>
        <taxon>Gaiavirus</taxon>
        <taxon>Gaiavirus gaia</taxon>
    </lineage>
</organism>
<evidence type="ECO:0000313" key="2">
    <source>
        <dbReference type="Proteomes" id="UP000027491"/>
    </source>
</evidence>
<dbReference type="EMBL" id="KJ567043">
    <property type="protein sequence ID" value="AID58978.1"/>
    <property type="molecule type" value="Genomic_DNA"/>
</dbReference>
<dbReference type="GeneID" id="23679668"/>
<dbReference type="Proteomes" id="UP000027491">
    <property type="component" value="Segment"/>
</dbReference>
<keyword evidence="2" id="KW-1185">Reference proteome</keyword>
<proteinExistence type="predicted"/>
<sequence length="53" mass="5946">MTTFTCTDCGISVDPLEIFPKNRCLNCHASSPETIRELRAMTGERLAQMWGGR</sequence>
<evidence type="ECO:0000313" key="1">
    <source>
        <dbReference type="EMBL" id="AID58978.1"/>
    </source>
</evidence>